<dbReference type="InterPro" id="IPR002052">
    <property type="entry name" value="DNA_methylase_N6_adenine_CS"/>
</dbReference>
<reference evidence="5 6" key="1">
    <citation type="submission" date="2016-10" db="EMBL/GenBank/DDBJ databases">
        <authorList>
            <person name="de Groot N.N."/>
        </authorList>
    </citation>
    <scope>NUCLEOTIDE SEQUENCE [LARGE SCALE GENOMIC DNA]</scope>
    <source>
        <strain evidence="5 6">AA1</strain>
    </source>
</reference>
<dbReference type="EMBL" id="FMUX01000001">
    <property type="protein sequence ID" value="SCX76956.1"/>
    <property type="molecule type" value="Genomic_DNA"/>
</dbReference>
<dbReference type="GO" id="GO:0070043">
    <property type="term" value="F:rRNA (guanine-N7-)-methyltransferase activity"/>
    <property type="evidence" value="ECO:0007669"/>
    <property type="project" value="TreeGrafter"/>
</dbReference>
<evidence type="ECO:0000256" key="3">
    <source>
        <dbReference type="PROSITE-ProRule" id="PRU00529"/>
    </source>
</evidence>
<keyword evidence="2" id="KW-0808">Transferase</keyword>
<dbReference type="Gene3D" id="3.40.50.150">
    <property type="entry name" value="Vaccinia Virus protein VP39"/>
    <property type="match status" value="1"/>
</dbReference>
<dbReference type="OrthoDB" id="9809404at2"/>
<evidence type="ECO:0000256" key="1">
    <source>
        <dbReference type="ARBA" id="ARBA00022603"/>
    </source>
</evidence>
<dbReference type="RefSeq" id="WP_092207302.1">
    <property type="nucleotide sequence ID" value="NZ_FMUX01000001.1"/>
</dbReference>
<evidence type="ECO:0000256" key="2">
    <source>
        <dbReference type="ARBA" id="ARBA00022679"/>
    </source>
</evidence>
<keyword evidence="3" id="KW-0694">RNA-binding</keyword>
<evidence type="ECO:0000313" key="6">
    <source>
        <dbReference type="Proteomes" id="UP000198870"/>
    </source>
</evidence>
<sequence>MYTYQKQNLYYAQVLPGIEEELTRELSWLGAEVIKTEFGILTFTTDKAGLYRINLRSRLATRILAPLISFRCPDADKLYRATRTMEWRDFLRPTGSFAIVANVSETEAFNNSHFAALKLKDAICDYFRARTGVRPDVDKKAPDVIFHLHIRKGRASISVDTSGGSLHRRGYRTQGVEAPMQETLAAAILAMTEWDLETPLVDPMCGSGTILSEAHMLACGIPAGYLRKHFGLSRLPNFNKKLWEAERQKATKRIQPPEEGLIMGSDICKTTVASARENMANLPGGEQIPIFRKDVRKLEIHEESLIVCNPPYGIRLGREEDMKQFYKEFGDFLKNECKGSTAFIYFGNRELIGSLGLKTEWKRPLMNGGLDGRLCKYNLY</sequence>
<dbReference type="GO" id="GO:0003723">
    <property type="term" value="F:RNA binding"/>
    <property type="evidence" value="ECO:0007669"/>
    <property type="project" value="UniProtKB-UniRule"/>
</dbReference>
<dbReference type="STRING" id="419481.SAMN05216233_101162"/>
<accession>A0A1G5AGE3</accession>
<dbReference type="SMART" id="SM00981">
    <property type="entry name" value="THUMP"/>
    <property type="match status" value="1"/>
</dbReference>
<dbReference type="GO" id="GO:0008990">
    <property type="term" value="F:rRNA (guanine-N2-)-methyltransferase activity"/>
    <property type="evidence" value="ECO:0007669"/>
    <property type="project" value="TreeGrafter"/>
</dbReference>
<dbReference type="PANTHER" id="PTHR47313">
    <property type="entry name" value="RIBOSOMAL RNA LARGE SUBUNIT METHYLTRANSFERASE K/L"/>
    <property type="match status" value="1"/>
</dbReference>
<protein>
    <submittedName>
        <fullName evidence="5">Putative N6-adenine-specific DNA methylase</fullName>
    </submittedName>
</protein>
<dbReference type="Pfam" id="PF02926">
    <property type="entry name" value="THUMP"/>
    <property type="match status" value="1"/>
</dbReference>
<dbReference type="CDD" id="cd11715">
    <property type="entry name" value="THUMP_AdoMetMT"/>
    <property type="match status" value="1"/>
</dbReference>
<dbReference type="InterPro" id="IPR000241">
    <property type="entry name" value="RlmKL-like_Mtase"/>
</dbReference>
<evidence type="ECO:0000259" key="4">
    <source>
        <dbReference type="PROSITE" id="PS51165"/>
    </source>
</evidence>
<proteinExistence type="predicted"/>
<feature type="domain" description="THUMP" evidence="4">
    <location>
        <begin position="49"/>
        <end position="161"/>
    </location>
</feature>
<dbReference type="Pfam" id="PF01170">
    <property type="entry name" value="UPF0020"/>
    <property type="match status" value="1"/>
</dbReference>
<dbReference type="InterPro" id="IPR029063">
    <property type="entry name" value="SAM-dependent_MTases_sf"/>
</dbReference>
<dbReference type="InterPro" id="IPR054170">
    <property type="entry name" value="RlmL_1st"/>
</dbReference>
<dbReference type="SUPFAM" id="SSF53335">
    <property type="entry name" value="S-adenosyl-L-methionine-dependent methyltransferases"/>
    <property type="match status" value="1"/>
</dbReference>
<dbReference type="PROSITE" id="PS51165">
    <property type="entry name" value="THUMP"/>
    <property type="match status" value="1"/>
</dbReference>
<keyword evidence="6" id="KW-1185">Reference proteome</keyword>
<gene>
    <name evidence="5" type="ORF">SAMN05216233_101162</name>
</gene>
<evidence type="ECO:0000313" key="5">
    <source>
        <dbReference type="EMBL" id="SCX76956.1"/>
    </source>
</evidence>
<dbReference type="Pfam" id="PF22020">
    <property type="entry name" value="RlmL_1st"/>
    <property type="match status" value="1"/>
</dbReference>
<name>A0A1G5AGE3_9BACT</name>
<dbReference type="AlphaFoldDB" id="A0A1G5AGE3"/>
<dbReference type="Proteomes" id="UP000198870">
    <property type="component" value="Unassembled WGS sequence"/>
</dbReference>
<organism evidence="5 6">
    <name type="scientific">Desulfoluna spongiiphila</name>
    <dbReference type="NCBI Taxonomy" id="419481"/>
    <lineage>
        <taxon>Bacteria</taxon>
        <taxon>Pseudomonadati</taxon>
        <taxon>Thermodesulfobacteriota</taxon>
        <taxon>Desulfobacteria</taxon>
        <taxon>Desulfobacterales</taxon>
        <taxon>Desulfolunaceae</taxon>
        <taxon>Desulfoluna</taxon>
    </lineage>
</organism>
<dbReference type="PANTHER" id="PTHR47313:SF1">
    <property type="entry name" value="RIBOSOMAL RNA LARGE SUBUNIT METHYLTRANSFERASE K_L"/>
    <property type="match status" value="1"/>
</dbReference>
<dbReference type="PROSITE" id="PS00092">
    <property type="entry name" value="N6_MTASE"/>
    <property type="match status" value="1"/>
</dbReference>
<dbReference type="Gene3D" id="3.30.2130.30">
    <property type="match status" value="1"/>
</dbReference>
<keyword evidence="1 5" id="KW-0489">Methyltransferase</keyword>
<dbReference type="InterPro" id="IPR004114">
    <property type="entry name" value="THUMP_dom"/>
</dbReference>